<evidence type="ECO:0000256" key="2">
    <source>
        <dbReference type="SAM" id="SignalP"/>
    </source>
</evidence>
<accession>A0A2U1SVZ1</accession>
<feature type="signal peptide" evidence="2">
    <location>
        <begin position="1"/>
        <end position="22"/>
    </location>
</feature>
<reference evidence="3 4" key="1">
    <citation type="journal article" date="2018" name="Appl. Microbiol. Biotechnol.">
        <title>Co-cultivation of the strictly anaerobic methanogen Methanosarcina barkeri with aerobic methanotrophs in an oxygen-limited membrane bioreactor.</title>
        <authorList>
            <person name="In 't Zandt M.H."/>
            <person name="van den Bosch T.J.M."/>
            <person name="Rijkers R."/>
            <person name="van Kessel M.A.H.J."/>
            <person name="Jetten M.S.M."/>
            <person name="Welte C.U."/>
        </authorList>
    </citation>
    <scope>NUCLEOTIDE SEQUENCE [LARGE SCALE GENOMIC DNA]</scope>
    <source>
        <strain evidence="3 4">DSM 17706</strain>
    </source>
</reference>
<feature type="compositionally biased region" description="Low complexity" evidence="1">
    <location>
        <begin position="52"/>
        <end position="65"/>
    </location>
</feature>
<dbReference type="AlphaFoldDB" id="A0A2U1SVZ1"/>
<protein>
    <submittedName>
        <fullName evidence="3">Uncharacterized protein</fullName>
    </submittedName>
</protein>
<proteinExistence type="predicted"/>
<keyword evidence="2" id="KW-0732">Signal</keyword>
<dbReference type="EMBL" id="PUIV01000001">
    <property type="protein sequence ID" value="PWB95787.1"/>
    <property type="molecule type" value="Genomic_DNA"/>
</dbReference>
<organism evidence="3 4">
    <name type="scientific">Methylosinus sporium</name>
    <dbReference type="NCBI Taxonomy" id="428"/>
    <lineage>
        <taxon>Bacteria</taxon>
        <taxon>Pseudomonadati</taxon>
        <taxon>Pseudomonadota</taxon>
        <taxon>Alphaproteobacteria</taxon>
        <taxon>Hyphomicrobiales</taxon>
        <taxon>Methylocystaceae</taxon>
        <taxon>Methylosinus</taxon>
    </lineage>
</organism>
<dbReference type="RefSeq" id="WP_108915463.1">
    <property type="nucleotide sequence ID" value="NZ_BGJY01000001.1"/>
</dbReference>
<feature type="region of interest" description="Disordered" evidence="1">
    <location>
        <begin position="41"/>
        <end position="114"/>
    </location>
</feature>
<keyword evidence="4" id="KW-1185">Reference proteome</keyword>
<comment type="caution">
    <text evidence="3">The sequence shown here is derived from an EMBL/GenBank/DDBJ whole genome shotgun (WGS) entry which is preliminary data.</text>
</comment>
<dbReference type="OrthoDB" id="8456666at2"/>
<evidence type="ECO:0000256" key="1">
    <source>
        <dbReference type="SAM" id="MobiDB-lite"/>
    </source>
</evidence>
<dbReference type="Proteomes" id="UP000245137">
    <property type="component" value="Unassembled WGS sequence"/>
</dbReference>
<sequence>MKVRLPLLGALFGAGLAPTAGAGDLGYPASALAEFSAKPRASFDNAPPLAPAPFASPFVADQSAASPPPAAPPVTAQAEAAPAASSPKQAPSEQTPAEETLPERAPSESSPAATTGLDEYEARCFVKLEGRVVTARPCRILREKDREVIFQIEDGPLTIKLRQGRVWTARLKERDLGNVYRTGPCWGAKGFYACDRGKL</sequence>
<feature type="compositionally biased region" description="Low complexity" evidence="1">
    <location>
        <begin position="73"/>
        <end position="92"/>
    </location>
</feature>
<name>A0A2U1SVZ1_METSR</name>
<evidence type="ECO:0000313" key="4">
    <source>
        <dbReference type="Proteomes" id="UP000245137"/>
    </source>
</evidence>
<gene>
    <name evidence="3" type="ORF">C5689_01430</name>
</gene>
<feature type="chain" id="PRO_5015619099" evidence="2">
    <location>
        <begin position="23"/>
        <end position="199"/>
    </location>
</feature>
<evidence type="ECO:0000313" key="3">
    <source>
        <dbReference type="EMBL" id="PWB95787.1"/>
    </source>
</evidence>